<evidence type="ECO:0000313" key="2">
    <source>
        <dbReference type="EMBL" id="EGT41602.1"/>
    </source>
</evidence>
<dbReference type="EMBL" id="GL379996">
    <property type="protein sequence ID" value="EGT41602.1"/>
    <property type="molecule type" value="Genomic_DNA"/>
</dbReference>
<protein>
    <submittedName>
        <fullName evidence="2">Uncharacterized protein</fullName>
    </submittedName>
</protein>
<proteinExistence type="predicted"/>
<dbReference type="eggNOG" id="ENOG502TIUD">
    <property type="taxonomic scope" value="Eukaryota"/>
</dbReference>
<dbReference type="AlphaFoldDB" id="G0P076"/>
<accession>G0P076</accession>
<dbReference type="OrthoDB" id="5850281at2759"/>
<dbReference type="OMA" id="NCKVATC"/>
<keyword evidence="1" id="KW-0732">Signal</keyword>
<feature type="signal peptide" evidence="1">
    <location>
        <begin position="1"/>
        <end position="20"/>
    </location>
</feature>
<evidence type="ECO:0000313" key="3">
    <source>
        <dbReference type="Proteomes" id="UP000008068"/>
    </source>
</evidence>
<gene>
    <name evidence="2" type="ORF">CAEBREN_18121</name>
</gene>
<organism evidence="3">
    <name type="scientific">Caenorhabditis brenneri</name>
    <name type="common">Nematode worm</name>
    <dbReference type="NCBI Taxonomy" id="135651"/>
    <lineage>
        <taxon>Eukaryota</taxon>
        <taxon>Metazoa</taxon>
        <taxon>Ecdysozoa</taxon>
        <taxon>Nematoda</taxon>
        <taxon>Chromadorea</taxon>
        <taxon>Rhabditida</taxon>
        <taxon>Rhabditina</taxon>
        <taxon>Rhabditomorpha</taxon>
        <taxon>Rhabditoidea</taxon>
        <taxon>Rhabditidae</taxon>
        <taxon>Peloderinae</taxon>
        <taxon>Caenorhabditis</taxon>
    </lineage>
</organism>
<feature type="chain" id="PRO_5003406092" evidence="1">
    <location>
        <begin position="21"/>
        <end position="55"/>
    </location>
</feature>
<sequence length="55" mass="6177">MFKYVLVVLLLIAVFQYATADWECDVTEKICKSIVCHNCKIAECVNGKCVCSLCD</sequence>
<keyword evidence="3" id="KW-1185">Reference proteome</keyword>
<dbReference type="Proteomes" id="UP000008068">
    <property type="component" value="Unassembled WGS sequence"/>
</dbReference>
<dbReference type="InParanoid" id="G0P076"/>
<reference evidence="3" key="1">
    <citation type="submission" date="2011-07" db="EMBL/GenBank/DDBJ databases">
        <authorList>
            <consortium name="Caenorhabditis brenneri Sequencing and Analysis Consortium"/>
            <person name="Wilson R.K."/>
        </authorList>
    </citation>
    <scope>NUCLEOTIDE SEQUENCE [LARGE SCALE GENOMIC DNA]</scope>
    <source>
        <strain evidence="3">PB2801</strain>
    </source>
</reference>
<dbReference type="FunCoup" id="G0P076">
    <property type="interactions" value="196"/>
</dbReference>
<evidence type="ECO:0000256" key="1">
    <source>
        <dbReference type="SAM" id="SignalP"/>
    </source>
</evidence>
<name>G0P076_CAEBE</name>
<dbReference type="STRING" id="135651.G0P076"/>
<dbReference type="HOGENOM" id="CLU_3016168_0_0_1"/>